<reference evidence="3 4" key="1">
    <citation type="journal article" date="2020" name="Nature">
        <title>Six reference-quality genomes reveal evolution of bat adaptations.</title>
        <authorList>
            <person name="Jebb D."/>
            <person name="Huang Z."/>
            <person name="Pippel M."/>
            <person name="Hughes G.M."/>
            <person name="Lavrichenko K."/>
            <person name="Devanna P."/>
            <person name="Winkler S."/>
            <person name="Jermiin L.S."/>
            <person name="Skirmuntt E.C."/>
            <person name="Katzourakis A."/>
            <person name="Burkitt-Gray L."/>
            <person name="Ray D.A."/>
            <person name="Sullivan K.A.M."/>
            <person name="Roscito J.G."/>
            <person name="Kirilenko B.M."/>
            <person name="Davalos L.M."/>
            <person name="Corthals A.P."/>
            <person name="Power M.L."/>
            <person name="Jones G."/>
            <person name="Ransome R.D."/>
            <person name="Dechmann D.K.N."/>
            <person name="Locatelli A.G."/>
            <person name="Puechmaille S.J."/>
            <person name="Fedrigo O."/>
            <person name="Jarvis E.D."/>
            <person name="Hiller M."/>
            <person name="Vernes S.C."/>
            <person name="Myers E.W."/>
            <person name="Teeling E.C."/>
        </authorList>
    </citation>
    <scope>NUCLEOTIDE SEQUENCE [LARGE SCALE GENOMIC DNA]</scope>
    <source>
        <strain evidence="3">MMolMol1</strain>
        <tissue evidence="3">Muscle</tissue>
    </source>
</reference>
<name>A0A7J8F916_MOLMO</name>
<keyword evidence="2" id="KW-0472">Membrane</keyword>
<keyword evidence="2" id="KW-1133">Transmembrane helix</keyword>
<proteinExistence type="predicted"/>
<feature type="region of interest" description="Disordered" evidence="1">
    <location>
        <begin position="110"/>
        <end position="129"/>
    </location>
</feature>
<protein>
    <submittedName>
        <fullName evidence="3">Uncharacterized protein</fullName>
    </submittedName>
</protein>
<evidence type="ECO:0000313" key="4">
    <source>
        <dbReference type="Proteomes" id="UP000550707"/>
    </source>
</evidence>
<evidence type="ECO:0000256" key="2">
    <source>
        <dbReference type="SAM" id="Phobius"/>
    </source>
</evidence>
<keyword evidence="4" id="KW-1185">Reference proteome</keyword>
<dbReference type="AlphaFoldDB" id="A0A7J8F916"/>
<comment type="caution">
    <text evidence="3">The sequence shown here is derived from an EMBL/GenBank/DDBJ whole genome shotgun (WGS) entry which is preliminary data.</text>
</comment>
<evidence type="ECO:0000313" key="3">
    <source>
        <dbReference type="EMBL" id="KAF6444150.1"/>
    </source>
</evidence>
<organism evidence="3 4">
    <name type="scientific">Molossus molossus</name>
    <name type="common">Pallas' mastiff bat</name>
    <name type="synonym">Vespertilio molossus</name>
    <dbReference type="NCBI Taxonomy" id="27622"/>
    <lineage>
        <taxon>Eukaryota</taxon>
        <taxon>Metazoa</taxon>
        <taxon>Chordata</taxon>
        <taxon>Craniata</taxon>
        <taxon>Vertebrata</taxon>
        <taxon>Euteleostomi</taxon>
        <taxon>Mammalia</taxon>
        <taxon>Eutheria</taxon>
        <taxon>Laurasiatheria</taxon>
        <taxon>Chiroptera</taxon>
        <taxon>Yangochiroptera</taxon>
        <taxon>Molossidae</taxon>
        <taxon>Molossus</taxon>
    </lineage>
</organism>
<dbReference type="InParanoid" id="A0A7J8F916"/>
<keyword evidence="2" id="KW-0812">Transmembrane</keyword>
<dbReference type="Proteomes" id="UP000550707">
    <property type="component" value="Unassembled WGS sequence"/>
</dbReference>
<evidence type="ECO:0000256" key="1">
    <source>
        <dbReference type="SAM" id="MobiDB-lite"/>
    </source>
</evidence>
<dbReference type="EMBL" id="JACASF010000012">
    <property type="protein sequence ID" value="KAF6444150.1"/>
    <property type="molecule type" value="Genomic_DNA"/>
</dbReference>
<feature type="transmembrane region" description="Helical" evidence="2">
    <location>
        <begin position="58"/>
        <end position="81"/>
    </location>
</feature>
<accession>A0A7J8F916</accession>
<gene>
    <name evidence="3" type="ORF">HJG59_008465</name>
</gene>
<sequence length="179" mass="20177">METVGRGCRESGNLDLQPWTNETLQLRLLRPNHGPRGPGDLLGAPKGAQVDRQPWRGFFSTVGSAAAGFVVMGAIPLYVLIQYQRNPTILRTDPHYEMSKRMSTYDYLTRDQKQQSSGVPEEENGGASEYKDRQRGLVAFQSLCHLITTTVDPAEESVRINNIYGEERPTFYNHRIMCS</sequence>